<evidence type="ECO:0000313" key="7">
    <source>
        <dbReference type="Proteomes" id="UP000184386"/>
    </source>
</evidence>
<dbReference type="AlphaFoldDB" id="A0A1M6M358"/>
<dbReference type="EMBL" id="FRAC01000007">
    <property type="protein sequence ID" value="SHJ77845.1"/>
    <property type="molecule type" value="Genomic_DNA"/>
</dbReference>
<dbReference type="Proteomes" id="UP000184386">
    <property type="component" value="Unassembled WGS sequence"/>
</dbReference>
<feature type="domain" description="ABC transporter" evidence="5">
    <location>
        <begin position="5"/>
        <end position="233"/>
    </location>
</feature>
<dbReference type="STRING" id="1121322.SAMN02745136_00821"/>
<evidence type="ECO:0000259" key="5">
    <source>
        <dbReference type="PROSITE" id="PS50893"/>
    </source>
</evidence>
<name>A0A1M6M358_9FIRM</name>
<evidence type="ECO:0000256" key="2">
    <source>
        <dbReference type="ARBA" id="ARBA00022448"/>
    </source>
</evidence>
<evidence type="ECO:0000313" key="6">
    <source>
        <dbReference type="EMBL" id="SHJ77845.1"/>
    </source>
</evidence>
<dbReference type="GO" id="GO:0016887">
    <property type="term" value="F:ATP hydrolysis activity"/>
    <property type="evidence" value="ECO:0007669"/>
    <property type="project" value="InterPro"/>
</dbReference>
<comment type="similarity">
    <text evidence="1">Belongs to the ABC transporter superfamily.</text>
</comment>
<dbReference type="PROSITE" id="PS50893">
    <property type="entry name" value="ABC_TRANSPORTER_2"/>
    <property type="match status" value="1"/>
</dbReference>
<dbReference type="GO" id="GO:0005524">
    <property type="term" value="F:ATP binding"/>
    <property type="evidence" value="ECO:0007669"/>
    <property type="project" value="UniProtKB-KW"/>
</dbReference>
<keyword evidence="3" id="KW-0547">Nucleotide-binding</keyword>
<sequence>MQYIVTTNNLTKRVKEKEIVSNLNMHISQGQIYGFLGPNGAGKTTTMKMLTNLWKPTSGEINLFGQKLMPDSYQVLKRMGSIIEFPTFYENMSAAENLKLHCEYMGYYSPNCVEQALDMLYLSDAKDKKAKEFSLGMRQRLGIARAVLTKPELLILDEPANGLDPAGMKQIRDLLTMLCKEYGITILISSHLLSEIESIAQTIGIIHHGKMLQEISMKEISDMGLEYIEITTPNIKQAAYTIAEKMNLQNFKIMEDNRIRVYDNKVSSQELSGVFADNHIAIQALNVKTESLEDYFLKLTEGVK</sequence>
<dbReference type="InterPro" id="IPR003439">
    <property type="entry name" value="ABC_transporter-like_ATP-bd"/>
</dbReference>
<dbReference type="PROSITE" id="PS00211">
    <property type="entry name" value="ABC_TRANSPORTER_1"/>
    <property type="match status" value="1"/>
</dbReference>
<dbReference type="InterPro" id="IPR027417">
    <property type="entry name" value="P-loop_NTPase"/>
</dbReference>
<organism evidence="6 7">
    <name type="scientific">Anaerocolumna jejuensis DSM 15929</name>
    <dbReference type="NCBI Taxonomy" id="1121322"/>
    <lineage>
        <taxon>Bacteria</taxon>
        <taxon>Bacillati</taxon>
        <taxon>Bacillota</taxon>
        <taxon>Clostridia</taxon>
        <taxon>Lachnospirales</taxon>
        <taxon>Lachnospiraceae</taxon>
        <taxon>Anaerocolumna</taxon>
    </lineage>
</organism>
<keyword evidence="2" id="KW-0813">Transport</keyword>
<dbReference type="RefSeq" id="WP_073273219.1">
    <property type="nucleotide sequence ID" value="NZ_FRAC01000007.1"/>
</dbReference>
<dbReference type="PANTHER" id="PTHR43335">
    <property type="entry name" value="ABC TRANSPORTER, ATP-BINDING PROTEIN"/>
    <property type="match status" value="1"/>
</dbReference>
<evidence type="ECO:0000256" key="3">
    <source>
        <dbReference type="ARBA" id="ARBA00022741"/>
    </source>
</evidence>
<evidence type="ECO:0000256" key="1">
    <source>
        <dbReference type="ARBA" id="ARBA00005417"/>
    </source>
</evidence>
<dbReference type="Pfam" id="PF00005">
    <property type="entry name" value="ABC_tran"/>
    <property type="match status" value="1"/>
</dbReference>
<dbReference type="PANTHER" id="PTHR43335:SF8">
    <property type="entry name" value="ABC TRANSPORTER, ATP-BINDING PROTEIN"/>
    <property type="match status" value="1"/>
</dbReference>
<keyword evidence="4 6" id="KW-0067">ATP-binding</keyword>
<accession>A0A1M6M358</accession>
<reference evidence="6 7" key="1">
    <citation type="submission" date="2016-11" db="EMBL/GenBank/DDBJ databases">
        <authorList>
            <person name="Jaros S."/>
            <person name="Januszkiewicz K."/>
            <person name="Wedrychowicz H."/>
        </authorList>
    </citation>
    <scope>NUCLEOTIDE SEQUENCE [LARGE SCALE GENOMIC DNA]</scope>
    <source>
        <strain evidence="6 7">DSM 15929</strain>
    </source>
</reference>
<dbReference type="SMART" id="SM00382">
    <property type="entry name" value="AAA"/>
    <property type="match status" value="1"/>
</dbReference>
<dbReference type="OrthoDB" id="9809205at2"/>
<dbReference type="CDD" id="cd03268">
    <property type="entry name" value="ABC_BcrA_bacitracin_resist"/>
    <property type="match status" value="1"/>
</dbReference>
<dbReference type="InterPro" id="IPR017871">
    <property type="entry name" value="ABC_transporter-like_CS"/>
</dbReference>
<protein>
    <submittedName>
        <fullName evidence="6">ABC-2 type transport system ATP-binding protein</fullName>
    </submittedName>
</protein>
<gene>
    <name evidence="6" type="ORF">SAMN02745136_00821</name>
</gene>
<dbReference type="SUPFAM" id="SSF52540">
    <property type="entry name" value="P-loop containing nucleoside triphosphate hydrolases"/>
    <property type="match status" value="1"/>
</dbReference>
<evidence type="ECO:0000256" key="4">
    <source>
        <dbReference type="ARBA" id="ARBA00022840"/>
    </source>
</evidence>
<proteinExistence type="inferred from homology"/>
<keyword evidence="7" id="KW-1185">Reference proteome</keyword>
<dbReference type="Gene3D" id="3.40.50.300">
    <property type="entry name" value="P-loop containing nucleotide triphosphate hydrolases"/>
    <property type="match status" value="1"/>
</dbReference>
<dbReference type="InterPro" id="IPR003593">
    <property type="entry name" value="AAA+_ATPase"/>
</dbReference>